<accession>A0A9Q0N339</accession>
<feature type="non-terminal residue" evidence="1">
    <location>
        <position position="1"/>
    </location>
</feature>
<dbReference type="SUPFAM" id="SSF52047">
    <property type="entry name" value="RNI-like"/>
    <property type="match status" value="1"/>
</dbReference>
<dbReference type="Gene3D" id="3.80.10.10">
    <property type="entry name" value="Ribonuclease Inhibitor"/>
    <property type="match status" value="1"/>
</dbReference>
<organism evidence="1 2">
    <name type="scientific">Pseudolycoriella hygida</name>
    <dbReference type="NCBI Taxonomy" id="35572"/>
    <lineage>
        <taxon>Eukaryota</taxon>
        <taxon>Metazoa</taxon>
        <taxon>Ecdysozoa</taxon>
        <taxon>Arthropoda</taxon>
        <taxon>Hexapoda</taxon>
        <taxon>Insecta</taxon>
        <taxon>Pterygota</taxon>
        <taxon>Neoptera</taxon>
        <taxon>Endopterygota</taxon>
        <taxon>Diptera</taxon>
        <taxon>Nematocera</taxon>
        <taxon>Sciaroidea</taxon>
        <taxon>Sciaridae</taxon>
        <taxon>Pseudolycoriella</taxon>
    </lineage>
</organism>
<dbReference type="EMBL" id="WJQU01000002">
    <property type="protein sequence ID" value="KAJ6641784.1"/>
    <property type="molecule type" value="Genomic_DNA"/>
</dbReference>
<evidence type="ECO:0000313" key="1">
    <source>
        <dbReference type="EMBL" id="KAJ6641784.1"/>
    </source>
</evidence>
<dbReference type="OrthoDB" id="7776665at2759"/>
<protein>
    <submittedName>
        <fullName evidence="1">Uncharacterized protein</fullName>
    </submittedName>
</protein>
<comment type="caution">
    <text evidence="1">The sequence shown here is derived from an EMBL/GenBank/DDBJ whole genome shotgun (WGS) entry which is preliminary data.</text>
</comment>
<dbReference type="AlphaFoldDB" id="A0A9Q0N339"/>
<keyword evidence="2" id="KW-1185">Reference proteome</keyword>
<sequence length="488" mass="56374">NKDEQWVRTAFKKIDSIESVEIFEENGRTWAYLTYEDSGDVYRAIRDAPQLEEVEVVLPADTWVQKTSFSHPVVDCEALVVALNKYEASLSTGQTHDVLSIKELISMATKTDSLSVKEALDRILPWVKNFEFTITNNDGVAVLLSEVRSTLRCIGQHICHLSITFRMSIYPKYINRYWEKICQYAGPQLNSLKLTCIPNNQEWLVTLQPLLNRIQHLDVLMINYDINYDIDFALYCPNLISLKIFMNLNGTLLCKNQPTLQHLTMLHNDFMDHIFQDFLRNNPQLVYLKISANDCIGLLQKIALHLPALQGLCLHRGYPEIRAEYLDCLTTLKHLRNLELVKLNKCNFDAILSCLPKFKQLEGLELYVFYDDIYNVDVNLIHEPYPDLIITLAQELLHLERFYLRFCKIDSATLCEFVRHAKNLRTLGLYGCGLVITEAELDVIETIRLTFNRPMLVIYADQIHSELNREKVYRAVNLVAKTSLSGNC</sequence>
<evidence type="ECO:0000313" key="2">
    <source>
        <dbReference type="Proteomes" id="UP001151699"/>
    </source>
</evidence>
<gene>
    <name evidence="1" type="ORF">Bhyg_06727</name>
</gene>
<dbReference type="Proteomes" id="UP001151699">
    <property type="component" value="Chromosome B"/>
</dbReference>
<dbReference type="InterPro" id="IPR032675">
    <property type="entry name" value="LRR_dom_sf"/>
</dbReference>
<reference evidence="1" key="1">
    <citation type="submission" date="2022-07" db="EMBL/GenBank/DDBJ databases">
        <authorList>
            <person name="Trinca V."/>
            <person name="Uliana J.V.C."/>
            <person name="Torres T.T."/>
            <person name="Ward R.J."/>
            <person name="Monesi N."/>
        </authorList>
    </citation>
    <scope>NUCLEOTIDE SEQUENCE</scope>
    <source>
        <strain evidence="1">HSMRA1968</strain>
        <tissue evidence="1">Whole embryos</tissue>
    </source>
</reference>
<proteinExistence type="predicted"/>
<name>A0A9Q0N339_9DIPT</name>